<dbReference type="GO" id="GO:0045254">
    <property type="term" value="C:pyruvate dehydrogenase complex"/>
    <property type="evidence" value="ECO:0007669"/>
    <property type="project" value="InterPro"/>
</dbReference>
<dbReference type="GO" id="GO:0006086">
    <property type="term" value="P:pyruvate decarboxylation to acetyl-CoA"/>
    <property type="evidence" value="ECO:0007669"/>
    <property type="project" value="InterPro"/>
</dbReference>
<dbReference type="PROSITE" id="PS51826">
    <property type="entry name" value="PSBD"/>
    <property type="match status" value="1"/>
</dbReference>
<proteinExistence type="inferred from homology"/>
<comment type="cofactor">
    <cofactor evidence="4">
        <name>(R)-lipoate</name>
        <dbReference type="ChEBI" id="CHEBI:83088"/>
    </cofactor>
</comment>
<dbReference type="Pfam" id="PF00198">
    <property type="entry name" value="2-oxoacid_dh"/>
    <property type="match status" value="1"/>
</dbReference>
<evidence type="ECO:0000313" key="7">
    <source>
        <dbReference type="EMBL" id="GFR18219.1"/>
    </source>
</evidence>
<dbReference type="InterPro" id="IPR023213">
    <property type="entry name" value="CAT-like_dom_sf"/>
</dbReference>
<evidence type="ECO:0000256" key="2">
    <source>
        <dbReference type="ARBA" id="ARBA00022823"/>
    </source>
</evidence>
<dbReference type="Gene3D" id="3.30.559.10">
    <property type="entry name" value="Chloramphenicol acetyltransferase-like domain"/>
    <property type="match status" value="1"/>
</dbReference>
<dbReference type="Pfam" id="PF00364">
    <property type="entry name" value="Biotin_lipoyl"/>
    <property type="match status" value="1"/>
</dbReference>
<dbReference type="FunFam" id="2.40.50.100:FF:000010">
    <property type="entry name" value="Acetyltransferase component of pyruvate dehydrogenase complex"/>
    <property type="match status" value="1"/>
</dbReference>
<evidence type="ECO:0000256" key="4">
    <source>
        <dbReference type="RuleBase" id="RU003423"/>
    </source>
</evidence>
<keyword evidence="4" id="KW-0808">Transferase</keyword>
<accession>A0A8X6LSE2</accession>
<dbReference type="Pfam" id="PF02817">
    <property type="entry name" value="E3_binding"/>
    <property type="match status" value="1"/>
</dbReference>
<dbReference type="EMBL" id="BMAO01007750">
    <property type="protein sequence ID" value="GFR18219.1"/>
    <property type="molecule type" value="Genomic_DNA"/>
</dbReference>
<dbReference type="InterPro" id="IPR001078">
    <property type="entry name" value="2-oxoacid_DH_actylTfrase"/>
</dbReference>
<dbReference type="PANTHER" id="PTHR23151">
    <property type="entry name" value="DIHYDROLIPOAMIDE ACETYL/SUCCINYL-TRANSFERASE-RELATED"/>
    <property type="match status" value="1"/>
</dbReference>
<comment type="similarity">
    <text evidence="1 4">Belongs to the 2-oxoacid dehydrogenase family.</text>
</comment>
<gene>
    <name evidence="7" type="primary">PDHX</name>
    <name evidence="7" type="ORF">TNCT_454671</name>
</gene>
<dbReference type="EC" id="2.3.1.-" evidence="4"/>
<dbReference type="InterPro" id="IPR011053">
    <property type="entry name" value="Single_hybrid_motif"/>
</dbReference>
<dbReference type="CDD" id="cd06849">
    <property type="entry name" value="lipoyl_domain"/>
    <property type="match status" value="1"/>
</dbReference>
<evidence type="ECO:0000256" key="1">
    <source>
        <dbReference type="ARBA" id="ARBA00007317"/>
    </source>
</evidence>
<keyword evidence="7" id="KW-0670">Pyruvate</keyword>
<keyword evidence="4" id="KW-0012">Acyltransferase</keyword>
<dbReference type="PANTHER" id="PTHR23151:SF90">
    <property type="entry name" value="DIHYDROLIPOYLLYSINE-RESIDUE ACETYLTRANSFERASE COMPONENT OF PYRUVATE DEHYDROGENASE COMPLEX, MITOCHONDRIAL-RELATED"/>
    <property type="match status" value="1"/>
</dbReference>
<keyword evidence="2 4" id="KW-0450">Lipoyl</keyword>
<dbReference type="Gene3D" id="2.40.50.100">
    <property type="match status" value="1"/>
</dbReference>
<dbReference type="InterPro" id="IPR000089">
    <property type="entry name" value="Biotin_lipoyl"/>
</dbReference>
<dbReference type="PROSITE" id="PS00189">
    <property type="entry name" value="LIPOYL"/>
    <property type="match status" value="1"/>
</dbReference>
<dbReference type="SUPFAM" id="SSF47005">
    <property type="entry name" value="Peripheral subunit-binding domain of 2-oxo acid dehydrogenase complex"/>
    <property type="match status" value="1"/>
</dbReference>
<dbReference type="InterPro" id="IPR004167">
    <property type="entry name" value="PSBD"/>
</dbReference>
<evidence type="ECO:0000259" key="5">
    <source>
        <dbReference type="PROSITE" id="PS50968"/>
    </source>
</evidence>
<dbReference type="InterPro" id="IPR036625">
    <property type="entry name" value="E3-bd_dom_sf"/>
</dbReference>
<evidence type="ECO:0000256" key="3">
    <source>
        <dbReference type="ARBA" id="ARBA00022946"/>
    </source>
</evidence>
<dbReference type="AlphaFoldDB" id="A0A8X6LSE2"/>
<dbReference type="Gene3D" id="4.10.320.10">
    <property type="entry name" value="E3-binding domain"/>
    <property type="match status" value="1"/>
</dbReference>
<protein>
    <recommendedName>
        <fullName evidence="4">Dihydrolipoamide acetyltransferase component of pyruvate dehydrogenase complex</fullName>
        <ecNumber evidence="4">2.3.1.-</ecNumber>
    </recommendedName>
</protein>
<dbReference type="GO" id="GO:0005739">
    <property type="term" value="C:mitochondrion"/>
    <property type="evidence" value="ECO:0007669"/>
    <property type="project" value="TreeGrafter"/>
</dbReference>
<dbReference type="InterPro" id="IPR045257">
    <property type="entry name" value="E2/Pdx1"/>
</dbReference>
<reference evidence="7" key="1">
    <citation type="submission" date="2020-07" db="EMBL/GenBank/DDBJ databases">
        <title>Multicomponent nature underlies the extraordinary mechanical properties of spider dragline silk.</title>
        <authorList>
            <person name="Kono N."/>
            <person name="Nakamura H."/>
            <person name="Mori M."/>
            <person name="Yoshida Y."/>
            <person name="Ohtoshi R."/>
            <person name="Malay A.D."/>
            <person name="Moran D.A.P."/>
            <person name="Tomita M."/>
            <person name="Numata K."/>
            <person name="Arakawa K."/>
        </authorList>
    </citation>
    <scope>NUCLEOTIDE SEQUENCE</scope>
</reference>
<organism evidence="7 8">
    <name type="scientific">Trichonephila clavata</name>
    <name type="common">Joro spider</name>
    <name type="synonym">Nephila clavata</name>
    <dbReference type="NCBI Taxonomy" id="2740835"/>
    <lineage>
        <taxon>Eukaryota</taxon>
        <taxon>Metazoa</taxon>
        <taxon>Ecdysozoa</taxon>
        <taxon>Arthropoda</taxon>
        <taxon>Chelicerata</taxon>
        <taxon>Arachnida</taxon>
        <taxon>Araneae</taxon>
        <taxon>Araneomorphae</taxon>
        <taxon>Entelegynae</taxon>
        <taxon>Araneoidea</taxon>
        <taxon>Nephilidae</taxon>
        <taxon>Trichonephila</taxon>
    </lineage>
</organism>
<dbReference type="SUPFAM" id="SSF51230">
    <property type="entry name" value="Single hybrid motif"/>
    <property type="match status" value="1"/>
</dbReference>
<dbReference type="InterPro" id="IPR003016">
    <property type="entry name" value="2-oxoA_DH_lipoyl-BS"/>
</dbReference>
<dbReference type="OrthoDB" id="537444at2759"/>
<name>A0A8X6LSE2_TRICU</name>
<keyword evidence="3" id="KW-0809">Transit peptide</keyword>
<comment type="caution">
    <text evidence="7">The sequence shown here is derived from an EMBL/GenBank/DDBJ whole genome shotgun (WGS) entry which is preliminary data.</text>
</comment>
<evidence type="ECO:0000313" key="8">
    <source>
        <dbReference type="Proteomes" id="UP000887116"/>
    </source>
</evidence>
<keyword evidence="8" id="KW-1185">Reference proteome</keyword>
<dbReference type="GO" id="GO:0016746">
    <property type="term" value="F:acyltransferase activity"/>
    <property type="evidence" value="ECO:0007669"/>
    <property type="project" value="UniProtKB-KW"/>
</dbReference>
<evidence type="ECO:0000259" key="6">
    <source>
        <dbReference type="PROSITE" id="PS51826"/>
    </source>
</evidence>
<dbReference type="SUPFAM" id="SSF52777">
    <property type="entry name" value="CoA-dependent acyltransferases"/>
    <property type="match status" value="1"/>
</dbReference>
<dbReference type="Proteomes" id="UP000887116">
    <property type="component" value="Unassembled WGS sequence"/>
</dbReference>
<feature type="domain" description="Lipoyl-binding" evidence="5">
    <location>
        <begin position="44"/>
        <end position="120"/>
    </location>
</feature>
<dbReference type="PROSITE" id="PS50968">
    <property type="entry name" value="BIOTINYL_LIPOYL"/>
    <property type="match status" value="1"/>
</dbReference>
<sequence length="441" mass="49134">MLSVRCILFRTFGSRANLVKHTTAKIRHQYAFFHFSRLQLGENAMEIKMPSLSPTMTEGTIVKWLKKEGDSISPGDVICEIQTDKAVVGFEVEEEGVLSKILIPEDTKNVQLGEVIAVIVGEGDFETEEEKPIQTPVESSSPVKADVTHLKPVKRDYHVCGPSVKKLLTEYDIKYSDIPVSGPKGNVLKGDVLKFIQDKMLKKVSIKVEDKAPKVQEYKLTEGVSHIDIPTSSARRTVAKQLIHSKTAMPHAYMNVNCTINKLFDFMKTMKQKGSEISLNDFLIKSAATALRKVPEMNIINLNGQVKPLNTINILITIANNDGYLTATVKNADHLTVQHISEQMNSLAAQADGWKIENEKFLGGSFRISNLGMIGVSEFNAVIYPPEVAVLTVGTVQCGFEETMPVQKVRVTLSFNNELFSSGTDFLYERHLEFIKCKNIK</sequence>
<feature type="domain" description="Peripheral subunit-binding (PSBD)" evidence="6">
    <location>
        <begin position="159"/>
        <end position="196"/>
    </location>
</feature>